<evidence type="ECO:0000256" key="4">
    <source>
        <dbReference type="ARBA" id="ARBA00022840"/>
    </source>
</evidence>
<accession>A0ABW5MBW0</accession>
<evidence type="ECO:0000313" key="7">
    <source>
        <dbReference type="Proteomes" id="UP001597469"/>
    </source>
</evidence>
<dbReference type="EMBL" id="JBHULN010000031">
    <property type="protein sequence ID" value="MFD2574555.1"/>
    <property type="molecule type" value="Genomic_DNA"/>
</dbReference>
<protein>
    <submittedName>
        <fullName evidence="6">Sugar ABC transporter ATP-binding protein</fullName>
    </submittedName>
</protein>
<sequence length="487" mass="53331">MLELRHITKTFPGVKALDDVSFGINPAEIHALCGENGAGKSTLLNILTGNIQPDSGQMLINNHEVRIDGPAQATRLGIAIVYQQLSLVDNLSVAENIFANRQPRNRFGLIRYRTLFADTQALLTQLNLPDLRPEAAVATLSPGQKQLVEIAKALSQNPDILLLDEPTASLTERETQTLFKLVRQLRAQGKAIIYISHRLTEIFTLADRVSVLKDGRHQTTLPIDRLTPDQLIRLMVGRDLANVDVESQVTDEVLLTVDGLSGERFRDVSFQLHRGEILGLAGLVGAGRTEIARAIFGIDARTAGLVTLKGRQVDIRHPADAVELGIGYVPEDRKTQGLFLEQSVAQNIVAVKPPANGPWFSVGRVASVAEHYRQTLGIRTASVQERVQNLSGGNQQKALLARWLLTDPDVLLVDEPTHGIDVGAKAEIYELLRQLARQGKGILLISSELPELLLLADRILVIREGQLSGALDRSQATEEQIMNLATT</sequence>
<evidence type="ECO:0000256" key="2">
    <source>
        <dbReference type="ARBA" id="ARBA00022737"/>
    </source>
</evidence>
<dbReference type="InterPro" id="IPR050107">
    <property type="entry name" value="ABC_carbohydrate_import_ATPase"/>
</dbReference>
<keyword evidence="4 6" id="KW-0067">ATP-binding</keyword>
<dbReference type="GO" id="GO:0005524">
    <property type="term" value="F:ATP binding"/>
    <property type="evidence" value="ECO:0007669"/>
    <property type="project" value="UniProtKB-KW"/>
</dbReference>
<dbReference type="InterPro" id="IPR003593">
    <property type="entry name" value="AAA+_ATPase"/>
</dbReference>
<keyword evidence="7" id="KW-1185">Reference proteome</keyword>
<proteinExistence type="predicted"/>
<dbReference type="PROSITE" id="PS00211">
    <property type="entry name" value="ABC_TRANSPORTER_1"/>
    <property type="match status" value="2"/>
</dbReference>
<dbReference type="CDD" id="cd03215">
    <property type="entry name" value="ABC_Carb_Monos_II"/>
    <property type="match status" value="1"/>
</dbReference>
<feature type="domain" description="ABC transporter" evidence="5">
    <location>
        <begin position="2"/>
        <end position="239"/>
    </location>
</feature>
<keyword evidence="3" id="KW-0547">Nucleotide-binding</keyword>
<dbReference type="RefSeq" id="WP_381528443.1">
    <property type="nucleotide sequence ID" value="NZ_JBHULN010000031.1"/>
</dbReference>
<dbReference type="Gene3D" id="3.40.50.300">
    <property type="entry name" value="P-loop containing nucleotide triphosphate hydrolases"/>
    <property type="match status" value="2"/>
</dbReference>
<dbReference type="SUPFAM" id="SSF52540">
    <property type="entry name" value="P-loop containing nucleoside triphosphate hydrolases"/>
    <property type="match status" value="2"/>
</dbReference>
<dbReference type="SMART" id="SM00382">
    <property type="entry name" value="AAA"/>
    <property type="match status" value="2"/>
</dbReference>
<dbReference type="InterPro" id="IPR003439">
    <property type="entry name" value="ABC_transporter-like_ATP-bd"/>
</dbReference>
<name>A0ABW5MBW0_9BACT</name>
<feature type="domain" description="ABC transporter" evidence="5">
    <location>
        <begin position="249"/>
        <end position="487"/>
    </location>
</feature>
<reference evidence="7" key="1">
    <citation type="journal article" date="2019" name="Int. J. Syst. Evol. Microbiol.">
        <title>The Global Catalogue of Microorganisms (GCM) 10K type strain sequencing project: providing services to taxonomists for standard genome sequencing and annotation.</title>
        <authorList>
            <consortium name="The Broad Institute Genomics Platform"/>
            <consortium name="The Broad Institute Genome Sequencing Center for Infectious Disease"/>
            <person name="Wu L."/>
            <person name="Ma J."/>
        </authorList>
    </citation>
    <scope>NUCLEOTIDE SEQUENCE [LARGE SCALE GENOMIC DNA]</scope>
    <source>
        <strain evidence="7">KCTC 42805</strain>
    </source>
</reference>
<keyword evidence="2" id="KW-0677">Repeat</keyword>
<dbReference type="InterPro" id="IPR017871">
    <property type="entry name" value="ABC_transporter-like_CS"/>
</dbReference>
<comment type="caution">
    <text evidence="6">The sequence shown here is derived from an EMBL/GenBank/DDBJ whole genome shotgun (WGS) entry which is preliminary data.</text>
</comment>
<dbReference type="Pfam" id="PF00005">
    <property type="entry name" value="ABC_tran"/>
    <property type="match status" value="2"/>
</dbReference>
<organism evidence="6 7">
    <name type="scientific">Spirosoma soli</name>
    <dbReference type="NCBI Taxonomy" id="1770529"/>
    <lineage>
        <taxon>Bacteria</taxon>
        <taxon>Pseudomonadati</taxon>
        <taxon>Bacteroidota</taxon>
        <taxon>Cytophagia</taxon>
        <taxon>Cytophagales</taxon>
        <taxon>Cytophagaceae</taxon>
        <taxon>Spirosoma</taxon>
    </lineage>
</organism>
<dbReference type="Proteomes" id="UP001597469">
    <property type="component" value="Unassembled WGS sequence"/>
</dbReference>
<evidence type="ECO:0000259" key="5">
    <source>
        <dbReference type="PROSITE" id="PS50893"/>
    </source>
</evidence>
<gene>
    <name evidence="6" type="ORF">ACFSUS_28240</name>
</gene>
<dbReference type="CDD" id="cd03216">
    <property type="entry name" value="ABC_Carb_Monos_I"/>
    <property type="match status" value="1"/>
</dbReference>
<dbReference type="PROSITE" id="PS50893">
    <property type="entry name" value="ABC_TRANSPORTER_2"/>
    <property type="match status" value="2"/>
</dbReference>
<evidence type="ECO:0000256" key="3">
    <source>
        <dbReference type="ARBA" id="ARBA00022741"/>
    </source>
</evidence>
<dbReference type="PANTHER" id="PTHR43790">
    <property type="entry name" value="CARBOHYDRATE TRANSPORT ATP-BINDING PROTEIN MG119-RELATED"/>
    <property type="match status" value="1"/>
</dbReference>
<evidence type="ECO:0000256" key="1">
    <source>
        <dbReference type="ARBA" id="ARBA00022448"/>
    </source>
</evidence>
<keyword evidence="1" id="KW-0813">Transport</keyword>
<evidence type="ECO:0000313" key="6">
    <source>
        <dbReference type="EMBL" id="MFD2574555.1"/>
    </source>
</evidence>
<dbReference type="PANTHER" id="PTHR43790:SF9">
    <property type="entry name" value="GALACTOFURANOSE TRANSPORTER ATP-BINDING PROTEIN YTFR"/>
    <property type="match status" value="1"/>
</dbReference>
<dbReference type="InterPro" id="IPR027417">
    <property type="entry name" value="P-loop_NTPase"/>
</dbReference>